<evidence type="ECO:0000256" key="1">
    <source>
        <dbReference type="SAM" id="MobiDB-lite"/>
    </source>
</evidence>
<feature type="compositionally biased region" description="Basic and acidic residues" evidence="1">
    <location>
        <begin position="119"/>
        <end position="132"/>
    </location>
</feature>
<proteinExistence type="predicted"/>
<feature type="compositionally biased region" description="Basic and acidic residues" evidence="1">
    <location>
        <begin position="89"/>
        <end position="99"/>
    </location>
</feature>
<evidence type="ECO:0000313" key="3">
    <source>
        <dbReference type="Proteomes" id="UP000250235"/>
    </source>
</evidence>
<reference evidence="2 3" key="1">
    <citation type="journal article" date="2015" name="Proc. Natl. Acad. Sci. U.S.A.">
        <title>The resurrection genome of Boea hygrometrica: A blueprint for survival of dehydration.</title>
        <authorList>
            <person name="Xiao L."/>
            <person name="Yang G."/>
            <person name="Zhang L."/>
            <person name="Yang X."/>
            <person name="Zhao S."/>
            <person name="Ji Z."/>
            <person name="Zhou Q."/>
            <person name="Hu M."/>
            <person name="Wang Y."/>
            <person name="Chen M."/>
            <person name="Xu Y."/>
            <person name="Jin H."/>
            <person name="Xiao X."/>
            <person name="Hu G."/>
            <person name="Bao F."/>
            <person name="Hu Y."/>
            <person name="Wan P."/>
            <person name="Li L."/>
            <person name="Deng X."/>
            <person name="Kuang T."/>
            <person name="Xiang C."/>
            <person name="Zhu J.K."/>
            <person name="Oliver M.J."/>
            <person name="He Y."/>
        </authorList>
    </citation>
    <scope>NUCLEOTIDE SEQUENCE [LARGE SCALE GENOMIC DNA]</scope>
    <source>
        <strain evidence="3">cv. XS01</strain>
    </source>
</reference>
<dbReference type="OrthoDB" id="912280at2759"/>
<protein>
    <recommendedName>
        <fullName evidence="4">Retrotransposon gag domain-containing protein</fullName>
    </recommendedName>
</protein>
<organism evidence="2 3">
    <name type="scientific">Dorcoceras hygrometricum</name>
    <dbReference type="NCBI Taxonomy" id="472368"/>
    <lineage>
        <taxon>Eukaryota</taxon>
        <taxon>Viridiplantae</taxon>
        <taxon>Streptophyta</taxon>
        <taxon>Embryophyta</taxon>
        <taxon>Tracheophyta</taxon>
        <taxon>Spermatophyta</taxon>
        <taxon>Magnoliopsida</taxon>
        <taxon>eudicotyledons</taxon>
        <taxon>Gunneridae</taxon>
        <taxon>Pentapetalae</taxon>
        <taxon>asterids</taxon>
        <taxon>lamiids</taxon>
        <taxon>Lamiales</taxon>
        <taxon>Gesneriaceae</taxon>
        <taxon>Didymocarpoideae</taxon>
        <taxon>Trichosporeae</taxon>
        <taxon>Loxocarpinae</taxon>
        <taxon>Dorcoceras</taxon>
    </lineage>
</organism>
<keyword evidence="3" id="KW-1185">Reference proteome</keyword>
<dbReference type="EMBL" id="KV001755">
    <property type="protein sequence ID" value="KZV38691.1"/>
    <property type="molecule type" value="Genomic_DNA"/>
</dbReference>
<name>A0A2Z7BVU2_9LAMI</name>
<feature type="region of interest" description="Disordered" evidence="1">
    <location>
        <begin position="1"/>
        <end position="24"/>
    </location>
</feature>
<dbReference type="Proteomes" id="UP000250235">
    <property type="component" value="Unassembled WGS sequence"/>
</dbReference>
<accession>A0A2Z7BVU2</accession>
<gene>
    <name evidence="2" type="ORF">F511_25682</name>
</gene>
<evidence type="ECO:0000313" key="2">
    <source>
        <dbReference type="EMBL" id="KZV38691.1"/>
    </source>
</evidence>
<dbReference type="AlphaFoldDB" id="A0A2Z7BVU2"/>
<dbReference type="PANTHER" id="PTHR33223:SF10">
    <property type="entry name" value="AMINOTRANSFERASE-LIKE PLANT MOBILE DOMAIN-CONTAINING PROTEIN"/>
    <property type="match status" value="1"/>
</dbReference>
<feature type="region of interest" description="Disordered" evidence="1">
    <location>
        <begin position="58"/>
        <end position="140"/>
    </location>
</feature>
<sequence>MHTQPLASRNADPNGCSDPKAPARSELRLTQEALETLMEETATRAATAAVNHFVASRQYRTTSSSDSFTRDTGRGKKRRINDISISNHDIPKRSTPHNEDEGDGSLRRASPRKAVSKSRIPDKDSRTIKETRSSWGALPARQSPFTNDILSETLPQGVKLTNLPDFDGTSDPQEHIDKFYAKADLYSKSDAAYCKIFRTTLSGRALTCFNKLPSGTIANLEQLTQHASLKLGRPYPHFDCPID</sequence>
<evidence type="ECO:0008006" key="4">
    <source>
        <dbReference type="Google" id="ProtNLM"/>
    </source>
</evidence>
<dbReference type="PANTHER" id="PTHR33223">
    <property type="entry name" value="CCHC-TYPE DOMAIN-CONTAINING PROTEIN"/>
    <property type="match status" value="1"/>
</dbReference>